<evidence type="ECO:0000256" key="8">
    <source>
        <dbReference type="SAM" id="MobiDB-lite"/>
    </source>
</evidence>
<dbReference type="PANTHER" id="PTHR34979">
    <property type="entry name" value="INNER MEMBRANE PROTEIN YGAZ"/>
    <property type="match status" value="1"/>
</dbReference>
<feature type="transmembrane region" description="Helical" evidence="9">
    <location>
        <begin position="120"/>
        <end position="140"/>
    </location>
</feature>
<evidence type="ECO:0000256" key="6">
    <source>
        <dbReference type="ARBA" id="ARBA00022989"/>
    </source>
</evidence>
<feature type="compositionally biased region" description="Polar residues" evidence="8">
    <location>
        <begin position="52"/>
        <end position="72"/>
    </location>
</feature>
<evidence type="ECO:0000256" key="7">
    <source>
        <dbReference type="ARBA" id="ARBA00023136"/>
    </source>
</evidence>
<feature type="transmembrane region" description="Helical" evidence="9">
    <location>
        <begin position="264"/>
        <end position="280"/>
    </location>
</feature>
<dbReference type="EMBL" id="JGZN01000004">
    <property type="protein sequence ID" value="KFI93801.1"/>
    <property type="molecule type" value="Genomic_DNA"/>
</dbReference>
<comment type="similarity">
    <text evidence="2">Belongs to the AzlC family.</text>
</comment>
<dbReference type="InterPro" id="IPR011606">
    <property type="entry name" value="Brnchd-chn_aa_trnsp_permease"/>
</dbReference>
<sequence>MDLYDAGPYPPLWGYFNKNLGQSVEVFSYVHMRLHKQPKHPKYNEGRMAQEHTAQAEPSPTNNRLHDSQQASPDQRAGRRLAAFKAAFPLTVPICLGFLFLGASYGILMGTKGFSFVWPMCMSAFIFAGSMEFVTVNLLLSAFNPFAGFLLALMVNARHLFYGLSMLGRFKGLGWKRPYLIFGMCDETYAINSTARIPDTVDRGWFYFWVTVLNQCYWVVGATAGGIIGSHLPFDTTGLDFVLTALFLVIFLDQWLGGKHRERLSAIIGVLAALVCLVIFGAENFMIPALIAMLVLFTILRPHLDTLNIESENASANNAGENADASQEVR</sequence>
<evidence type="ECO:0000313" key="11">
    <source>
        <dbReference type="Proteomes" id="UP000029066"/>
    </source>
</evidence>
<evidence type="ECO:0000256" key="1">
    <source>
        <dbReference type="ARBA" id="ARBA00004651"/>
    </source>
</evidence>
<feature type="transmembrane region" description="Helical" evidence="9">
    <location>
        <begin position="86"/>
        <end position="108"/>
    </location>
</feature>
<keyword evidence="7 9" id="KW-0472">Membrane</keyword>
<dbReference type="AlphaFoldDB" id="A0A087DE51"/>
<feature type="transmembrane region" description="Helical" evidence="9">
    <location>
        <begin position="146"/>
        <end position="167"/>
    </location>
</feature>
<organism evidence="10 11">
    <name type="scientific">Bifidobacterium saguini DSM 23967</name>
    <dbReference type="NCBI Taxonomy" id="1437607"/>
    <lineage>
        <taxon>Bacteria</taxon>
        <taxon>Bacillati</taxon>
        <taxon>Actinomycetota</taxon>
        <taxon>Actinomycetes</taxon>
        <taxon>Bifidobacteriales</taxon>
        <taxon>Bifidobacteriaceae</taxon>
        <taxon>Bifidobacterium</taxon>
    </lineage>
</organism>
<dbReference type="Pfam" id="PF03591">
    <property type="entry name" value="AzlC"/>
    <property type="match status" value="1"/>
</dbReference>
<evidence type="ECO:0000256" key="9">
    <source>
        <dbReference type="SAM" id="Phobius"/>
    </source>
</evidence>
<dbReference type="PANTHER" id="PTHR34979:SF1">
    <property type="entry name" value="INNER MEMBRANE PROTEIN YGAZ"/>
    <property type="match status" value="1"/>
</dbReference>
<comment type="caution">
    <text evidence="10">The sequence shown here is derived from an EMBL/GenBank/DDBJ whole genome shotgun (WGS) entry which is preliminary data.</text>
</comment>
<comment type="subcellular location">
    <subcellularLocation>
        <location evidence="1">Cell membrane</location>
        <topology evidence="1">Multi-pass membrane protein</topology>
    </subcellularLocation>
</comment>
<gene>
    <name evidence="10" type="ORF">BISA_1623</name>
</gene>
<dbReference type="GO" id="GO:0005886">
    <property type="term" value="C:plasma membrane"/>
    <property type="evidence" value="ECO:0007669"/>
    <property type="project" value="UniProtKB-SubCell"/>
</dbReference>
<keyword evidence="5 9" id="KW-0812">Transmembrane</keyword>
<feature type="transmembrane region" description="Helical" evidence="9">
    <location>
        <begin position="206"/>
        <end position="228"/>
    </location>
</feature>
<feature type="region of interest" description="Disordered" evidence="8">
    <location>
        <begin position="49"/>
        <end position="72"/>
    </location>
</feature>
<protein>
    <submittedName>
        <fullName evidence="10">Putative branched-chain amino acid permease (Azaleucine resistance)</fullName>
    </submittedName>
</protein>
<dbReference type="GO" id="GO:1903785">
    <property type="term" value="P:L-valine transmembrane transport"/>
    <property type="evidence" value="ECO:0007669"/>
    <property type="project" value="TreeGrafter"/>
</dbReference>
<keyword evidence="6 9" id="KW-1133">Transmembrane helix</keyword>
<evidence type="ECO:0000256" key="2">
    <source>
        <dbReference type="ARBA" id="ARBA00010735"/>
    </source>
</evidence>
<feature type="transmembrane region" description="Helical" evidence="9">
    <location>
        <begin position="286"/>
        <end position="304"/>
    </location>
</feature>
<evidence type="ECO:0000256" key="3">
    <source>
        <dbReference type="ARBA" id="ARBA00022448"/>
    </source>
</evidence>
<evidence type="ECO:0000256" key="5">
    <source>
        <dbReference type="ARBA" id="ARBA00022692"/>
    </source>
</evidence>
<proteinExistence type="inferred from homology"/>
<reference evidence="10 11" key="1">
    <citation type="submission" date="2014-03" db="EMBL/GenBank/DDBJ databases">
        <title>Genomics of Bifidobacteria.</title>
        <authorList>
            <person name="Ventura M."/>
            <person name="Milani C."/>
            <person name="Lugli G.A."/>
        </authorList>
    </citation>
    <scope>NUCLEOTIDE SEQUENCE [LARGE SCALE GENOMIC DNA]</scope>
    <source>
        <strain evidence="10 11">DSM 23967</strain>
    </source>
</reference>
<evidence type="ECO:0000256" key="4">
    <source>
        <dbReference type="ARBA" id="ARBA00022475"/>
    </source>
</evidence>
<evidence type="ECO:0000313" key="10">
    <source>
        <dbReference type="EMBL" id="KFI93801.1"/>
    </source>
</evidence>
<dbReference type="Proteomes" id="UP000029066">
    <property type="component" value="Unassembled WGS sequence"/>
</dbReference>
<accession>A0A087DE51</accession>
<name>A0A087DE51_9BIFI</name>
<feature type="transmembrane region" description="Helical" evidence="9">
    <location>
        <begin position="234"/>
        <end position="252"/>
    </location>
</feature>
<keyword evidence="4" id="KW-1003">Cell membrane</keyword>
<keyword evidence="3" id="KW-0813">Transport</keyword>